<protein>
    <submittedName>
        <fullName evidence="2">Uncharacterized protein</fullName>
    </submittedName>
</protein>
<feature type="compositionally biased region" description="Polar residues" evidence="1">
    <location>
        <begin position="22"/>
        <end position="37"/>
    </location>
</feature>
<sequence length="50" mass="5800">MTREVTNQDKAFKQETAHKQSRTLATMWQNDSPTPTNEWKEGAWGTPMHP</sequence>
<evidence type="ECO:0000256" key="1">
    <source>
        <dbReference type="SAM" id="MobiDB-lite"/>
    </source>
</evidence>
<dbReference type="AlphaFoldDB" id="A0A5A5TEQ3"/>
<feature type="compositionally biased region" description="Basic and acidic residues" evidence="1">
    <location>
        <begin position="1"/>
        <end position="18"/>
    </location>
</feature>
<comment type="caution">
    <text evidence="2">The sequence shown here is derived from an EMBL/GenBank/DDBJ whole genome shotgun (WGS) entry which is preliminary data.</text>
</comment>
<dbReference type="EMBL" id="BIXY01000049">
    <property type="protein sequence ID" value="GCF09718.1"/>
    <property type="molecule type" value="Genomic_DNA"/>
</dbReference>
<organism evidence="2 3">
    <name type="scientific">Dictyobacter arantiisoli</name>
    <dbReference type="NCBI Taxonomy" id="2014874"/>
    <lineage>
        <taxon>Bacteria</taxon>
        <taxon>Bacillati</taxon>
        <taxon>Chloroflexota</taxon>
        <taxon>Ktedonobacteria</taxon>
        <taxon>Ktedonobacterales</taxon>
        <taxon>Dictyobacteraceae</taxon>
        <taxon>Dictyobacter</taxon>
    </lineage>
</organism>
<evidence type="ECO:0000313" key="2">
    <source>
        <dbReference type="EMBL" id="GCF09718.1"/>
    </source>
</evidence>
<name>A0A5A5TEQ3_9CHLR</name>
<proteinExistence type="predicted"/>
<gene>
    <name evidence="2" type="ORF">KDI_32820</name>
</gene>
<keyword evidence="3" id="KW-1185">Reference proteome</keyword>
<dbReference type="Proteomes" id="UP000322530">
    <property type="component" value="Unassembled WGS sequence"/>
</dbReference>
<evidence type="ECO:0000313" key="3">
    <source>
        <dbReference type="Proteomes" id="UP000322530"/>
    </source>
</evidence>
<accession>A0A5A5TEQ3</accession>
<reference evidence="2 3" key="1">
    <citation type="submission" date="2019-01" db="EMBL/GenBank/DDBJ databases">
        <title>Draft genome sequence of Dictyobacter sp. Uno17.</title>
        <authorList>
            <person name="Wang C.M."/>
            <person name="Zheng Y."/>
            <person name="Sakai Y."/>
            <person name="Abe K."/>
            <person name="Yokota A."/>
            <person name="Yabe S."/>
        </authorList>
    </citation>
    <scope>NUCLEOTIDE SEQUENCE [LARGE SCALE GENOMIC DNA]</scope>
    <source>
        <strain evidence="2 3">Uno17</strain>
    </source>
</reference>
<feature type="region of interest" description="Disordered" evidence="1">
    <location>
        <begin position="1"/>
        <end position="50"/>
    </location>
</feature>